<evidence type="ECO:0000256" key="1">
    <source>
        <dbReference type="SAM" id="MobiDB-lite"/>
    </source>
</evidence>
<comment type="caution">
    <text evidence="2">The sequence shown here is derived from an EMBL/GenBank/DDBJ whole genome shotgun (WGS) entry which is preliminary data.</text>
</comment>
<organism evidence="2 3">
    <name type="scientific">Diaporthe australafricana</name>
    <dbReference type="NCBI Taxonomy" id="127596"/>
    <lineage>
        <taxon>Eukaryota</taxon>
        <taxon>Fungi</taxon>
        <taxon>Dikarya</taxon>
        <taxon>Ascomycota</taxon>
        <taxon>Pezizomycotina</taxon>
        <taxon>Sordariomycetes</taxon>
        <taxon>Sordariomycetidae</taxon>
        <taxon>Diaporthales</taxon>
        <taxon>Diaporthaceae</taxon>
        <taxon>Diaporthe</taxon>
    </lineage>
</organism>
<reference evidence="2 3" key="1">
    <citation type="journal article" date="2024" name="IMA Fungus">
        <title>IMA Genome - F19 : A genome assembly and annotation guide to empower mycologists, including annotated draft genome sequences of Ceratocystis pirilliformis, Diaporthe australafricana, Fusarium ophioides, Paecilomyces lecythidis, and Sporothrix stenoceras.</title>
        <authorList>
            <person name="Aylward J."/>
            <person name="Wilson A.M."/>
            <person name="Visagie C.M."/>
            <person name="Spraker J."/>
            <person name="Barnes I."/>
            <person name="Buitendag C."/>
            <person name="Ceriani C."/>
            <person name="Del Mar Angel L."/>
            <person name="du Plessis D."/>
            <person name="Fuchs T."/>
            <person name="Gasser K."/>
            <person name="Kramer D."/>
            <person name="Li W."/>
            <person name="Munsamy K."/>
            <person name="Piso A."/>
            <person name="Price J.L."/>
            <person name="Sonnekus B."/>
            <person name="Thomas C."/>
            <person name="van der Nest A."/>
            <person name="van Dijk A."/>
            <person name="van Heerden A."/>
            <person name="van Vuuren N."/>
            <person name="Yilmaz N."/>
            <person name="Duong T.A."/>
            <person name="van der Merwe N.A."/>
            <person name="Wingfield M.J."/>
            <person name="Wingfield B.D."/>
        </authorList>
    </citation>
    <scope>NUCLEOTIDE SEQUENCE [LARGE SCALE GENOMIC DNA]</scope>
    <source>
        <strain evidence="2 3">CMW 18300</strain>
    </source>
</reference>
<keyword evidence="3" id="KW-1185">Reference proteome</keyword>
<dbReference type="EMBL" id="JAWRVE010000060">
    <property type="protein sequence ID" value="KAL1865719.1"/>
    <property type="molecule type" value="Genomic_DNA"/>
</dbReference>
<sequence>MAPQPTQKRQYSPAELAMLDDIGAGRVDTLPLQDNGVFPRNAAAMSSMERGRTGTNNKWNQAIAGGLFDDDDAAMVAGQDELANGQLARMRRAAGSSSMGTTMGLDFNDRRLRQNRSGQVAPRAQFFHPQRGPSRAGQAHNGDGPVEVRGALSSSLHAPASSPASNASARRPASSSTNGTLPPGLPKPPGLSQHSLPRAQALDGPLRPTQAAIVPSPSSAPQEQAQNPSKTLELKLPSGYSVRFQARAIFASPTFLDRIAEYPGTIYLVSGPATVGDQIILHIDEDRVEDVKRRACDYVDYLSDTDRLILQFKNESGRLTWFVAVFHQRDIMVSVVNALRDFVNSPKEANPGPAAASQVSTTVNTPAVLVDISQEASPSQVTESKAPATVSTPAEPFEPPRTSTASMAAVPEQQDATNMAIPVVILDDIVSWTMDIVAFVRDSGPAELANSDALPGIIRGASAAVLVRKHAGFIGLDRKQRVDFIIEVCAPQVFERFKRRMLENAAKQQTAETATAIAPSTQEASHVQAATPSQPPAPSYTIQQLMQLESAAAEPPDFLTELRYLPEMTSATRNLIQQIIRRANGMHDTSSPAQAPKSSQRAAHRALHTGPAKAGCGLDGQISPARTVVVDSDESDTGPSHIVPGPQPQGPAITVTGPDEIPVPEEPLISISGEMYGLNSSRHNKNGVDRLGQSAGQFTGSVKSNPHLKDLMLIDNVEDIDMSRNDPEIADIADRFARIHFNDGRTA</sequence>
<accession>A0ABR3WPY0</accession>
<gene>
    <name evidence="2" type="ORF">Daus18300_007095</name>
</gene>
<name>A0ABR3WPY0_9PEZI</name>
<feature type="region of interest" description="Disordered" evidence="1">
    <location>
        <begin position="374"/>
        <end position="403"/>
    </location>
</feature>
<feature type="region of interest" description="Disordered" evidence="1">
    <location>
        <begin position="209"/>
        <end position="230"/>
    </location>
</feature>
<feature type="compositionally biased region" description="Polar residues" evidence="1">
    <location>
        <begin position="374"/>
        <end position="383"/>
    </location>
</feature>
<feature type="region of interest" description="Disordered" evidence="1">
    <location>
        <begin position="512"/>
        <end position="539"/>
    </location>
</feature>
<dbReference type="Proteomes" id="UP001583177">
    <property type="component" value="Unassembled WGS sequence"/>
</dbReference>
<feature type="compositionally biased region" description="Polar residues" evidence="1">
    <location>
        <begin position="216"/>
        <end position="230"/>
    </location>
</feature>
<feature type="compositionally biased region" description="Polar residues" evidence="1">
    <location>
        <begin position="587"/>
        <end position="601"/>
    </location>
</feature>
<feature type="region of interest" description="Disordered" evidence="1">
    <location>
        <begin position="116"/>
        <end position="197"/>
    </location>
</feature>
<evidence type="ECO:0000313" key="2">
    <source>
        <dbReference type="EMBL" id="KAL1865719.1"/>
    </source>
</evidence>
<evidence type="ECO:0000313" key="3">
    <source>
        <dbReference type="Proteomes" id="UP001583177"/>
    </source>
</evidence>
<proteinExistence type="predicted"/>
<feature type="region of interest" description="Disordered" evidence="1">
    <location>
        <begin position="585"/>
        <end position="651"/>
    </location>
</feature>
<feature type="compositionally biased region" description="Low complexity" evidence="1">
    <location>
        <begin position="151"/>
        <end position="182"/>
    </location>
</feature>
<protein>
    <submittedName>
        <fullName evidence="2">Uncharacterized protein</fullName>
    </submittedName>
</protein>